<keyword evidence="10" id="KW-1185">Reference proteome</keyword>
<evidence type="ECO:0000256" key="1">
    <source>
        <dbReference type="ARBA" id="ARBA00006217"/>
    </source>
</evidence>
<organism evidence="9 10">
    <name type="scientific">Desulfosporosinus youngiae DSM 17734</name>
    <dbReference type="NCBI Taxonomy" id="768710"/>
    <lineage>
        <taxon>Bacteria</taxon>
        <taxon>Bacillati</taxon>
        <taxon>Bacillota</taxon>
        <taxon>Clostridia</taxon>
        <taxon>Eubacteriales</taxon>
        <taxon>Desulfitobacteriaceae</taxon>
        <taxon>Desulfosporosinus</taxon>
    </lineage>
</organism>
<comment type="cofactor">
    <cofactor evidence="6">
        <name>Zn(2+)</name>
        <dbReference type="ChEBI" id="CHEBI:29105"/>
    </cofactor>
    <text evidence="6">Binds 1 zinc ion per subunit.</text>
</comment>
<feature type="chain" id="PRO_5038999825" description="Carbonic anhydrase" evidence="8">
    <location>
        <begin position="22"/>
        <end position="259"/>
    </location>
</feature>
<dbReference type="PROSITE" id="PS00705">
    <property type="entry name" value="PROK_CO2_ANHYDRASE_2"/>
    <property type="match status" value="1"/>
</dbReference>
<sequence length="259" mass="27900">MRRRFTYLSCLFLTLAILLNGCGSDISRIAGDQNTEAENPAVQEALAASPVYQRIEIISSPEEAKQLLIEGNQRFATGKLLSKDLSSARRRELMENGQHPFAVIVSCSDSRVPPELLFDQALGDLFVVRVAGNVVSPVELGSIEYAVDHLKTPLVVVLGHEACGAVTAAVQGGETHGSISSIIEKIKPAVDGAKALSFGITTNKDLIDKSTELNIQNTIKEILKSPIIEEGAATKKVDITGIKYDLDEGVLEFINLEAN</sequence>
<evidence type="ECO:0000313" key="9">
    <source>
        <dbReference type="EMBL" id="EHQ89263.1"/>
    </source>
</evidence>
<dbReference type="GO" id="GO:0008270">
    <property type="term" value="F:zinc ion binding"/>
    <property type="evidence" value="ECO:0007669"/>
    <property type="project" value="UniProtKB-UniRule"/>
</dbReference>
<feature type="binding site" evidence="6">
    <location>
        <position position="160"/>
    </location>
    <ligand>
        <name>Zn(2+)</name>
        <dbReference type="ChEBI" id="CHEBI:29105"/>
    </ligand>
</feature>
<proteinExistence type="inferred from homology"/>
<dbReference type="Gene3D" id="3.40.1050.10">
    <property type="entry name" value="Carbonic anhydrase"/>
    <property type="match status" value="1"/>
</dbReference>
<feature type="binding site" evidence="6">
    <location>
        <position position="109"/>
    </location>
    <ligand>
        <name>Zn(2+)</name>
        <dbReference type="ChEBI" id="CHEBI:29105"/>
    </ligand>
</feature>
<dbReference type="PROSITE" id="PS00704">
    <property type="entry name" value="PROK_CO2_ANHYDRASE_1"/>
    <property type="match status" value="1"/>
</dbReference>
<keyword evidence="8" id="KW-0732">Signal</keyword>
<dbReference type="InterPro" id="IPR001765">
    <property type="entry name" value="Carbonic_anhydrase"/>
</dbReference>
<dbReference type="CDD" id="cd03378">
    <property type="entry name" value="beta_CA_cladeC"/>
    <property type="match status" value="1"/>
</dbReference>
<keyword evidence="6" id="KW-0479">Metal-binding</keyword>
<gene>
    <name evidence="9" type="ORF">DesyoDRAFT_2178</name>
</gene>
<evidence type="ECO:0000256" key="5">
    <source>
        <dbReference type="ARBA" id="ARBA00048348"/>
    </source>
</evidence>
<reference evidence="9 10" key="1">
    <citation type="submission" date="2011-11" db="EMBL/GenBank/DDBJ databases">
        <title>The Noncontiguous Finished genome of Desulfosporosinus youngiae DSM 17734.</title>
        <authorList>
            <consortium name="US DOE Joint Genome Institute (JGI-PGF)"/>
            <person name="Lucas S."/>
            <person name="Han J."/>
            <person name="Lapidus A."/>
            <person name="Cheng J.-F."/>
            <person name="Goodwin L."/>
            <person name="Pitluck S."/>
            <person name="Peters L."/>
            <person name="Ovchinnikova G."/>
            <person name="Lu M."/>
            <person name="Land M.L."/>
            <person name="Hauser L."/>
            <person name="Pester M."/>
            <person name="Spring S."/>
            <person name="Ollivier B."/>
            <person name="Rattei T."/>
            <person name="Klenk H.-P."/>
            <person name="Wagner M."/>
            <person name="Loy A."/>
            <person name="Woyke T.J."/>
        </authorList>
    </citation>
    <scope>NUCLEOTIDE SEQUENCE [LARGE SCALE GENOMIC DNA]</scope>
    <source>
        <strain evidence="9 10">DSM 17734</strain>
    </source>
</reference>
<dbReference type="EMBL" id="CM001441">
    <property type="protein sequence ID" value="EHQ89263.1"/>
    <property type="molecule type" value="Genomic_DNA"/>
</dbReference>
<comment type="function">
    <text evidence="7">Reversible hydration of carbon dioxide.</text>
</comment>
<evidence type="ECO:0000256" key="6">
    <source>
        <dbReference type="PIRSR" id="PIRSR601765-1"/>
    </source>
</evidence>
<dbReference type="RefSeq" id="WP_007782788.1">
    <property type="nucleotide sequence ID" value="NZ_CM001441.1"/>
</dbReference>
<accession>H5XUV6</accession>
<dbReference type="GO" id="GO:0015976">
    <property type="term" value="P:carbon utilization"/>
    <property type="evidence" value="ECO:0007669"/>
    <property type="project" value="InterPro"/>
</dbReference>
<evidence type="ECO:0000256" key="4">
    <source>
        <dbReference type="ARBA" id="ARBA00023239"/>
    </source>
</evidence>
<feature type="binding site" evidence="6">
    <location>
        <position position="107"/>
    </location>
    <ligand>
        <name>Zn(2+)</name>
        <dbReference type="ChEBI" id="CHEBI:29105"/>
    </ligand>
</feature>
<dbReference type="EC" id="4.2.1.1" evidence="2 7"/>
<evidence type="ECO:0000256" key="8">
    <source>
        <dbReference type="SAM" id="SignalP"/>
    </source>
</evidence>
<evidence type="ECO:0000256" key="7">
    <source>
        <dbReference type="RuleBase" id="RU003956"/>
    </source>
</evidence>
<feature type="signal peptide" evidence="8">
    <location>
        <begin position="1"/>
        <end position="21"/>
    </location>
</feature>
<dbReference type="GO" id="GO:0004089">
    <property type="term" value="F:carbonate dehydratase activity"/>
    <property type="evidence" value="ECO:0007669"/>
    <property type="project" value="UniProtKB-UniRule"/>
</dbReference>
<dbReference type="InterPro" id="IPR015892">
    <property type="entry name" value="Carbonic_anhydrase_CS"/>
</dbReference>
<protein>
    <recommendedName>
        <fullName evidence="2 7">Carbonic anhydrase</fullName>
        <ecNumber evidence="2 7">4.2.1.1</ecNumber>
    </recommendedName>
    <alternativeName>
        <fullName evidence="7">Carbonate dehydratase</fullName>
    </alternativeName>
</protein>
<dbReference type="SUPFAM" id="SSF53056">
    <property type="entry name" value="beta-carbonic anhydrase, cab"/>
    <property type="match status" value="1"/>
</dbReference>
<keyword evidence="3 6" id="KW-0862">Zinc</keyword>
<dbReference type="Pfam" id="PF00484">
    <property type="entry name" value="Pro_CA"/>
    <property type="match status" value="1"/>
</dbReference>
<dbReference type="HOGENOM" id="CLU_053879_4_1_9"/>
<evidence type="ECO:0000256" key="3">
    <source>
        <dbReference type="ARBA" id="ARBA00022833"/>
    </source>
</evidence>
<dbReference type="OrthoDB" id="9769739at2"/>
<dbReference type="AlphaFoldDB" id="H5XUV6"/>
<name>H5XUV6_9FIRM</name>
<dbReference type="STRING" id="768710.DesyoDRAFT_2178"/>
<dbReference type="eggNOG" id="COG0288">
    <property type="taxonomic scope" value="Bacteria"/>
</dbReference>
<dbReference type="PANTHER" id="PTHR11002">
    <property type="entry name" value="CARBONIC ANHYDRASE"/>
    <property type="match status" value="1"/>
</dbReference>
<dbReference type="PANTHER" id="PTHR11002:SF79">
    <property type="entry name" value="CARBONIC ANHYDRASE 2"/>
    <property type="match status" value="1"/>
</dbReference>
<keyword evidence="4 7" id="KW-0456">Lyase</keyword>
<dbReference type="SMART" id="SM00947">
    <property type="entry name" value="Pro_CA"/>
    <property type="match status" value="1"/>
</dbReference>
<evidence type="ECO:0000256" key="2">
    <source>
        <dbReference type="ARBA" id="ARBA00012925"/>
    </source>
</evidence>
<comment type="similarity">
    <text evidence="1 7">Belongs to the beta-class carbonic anhydrase family.</text>
</comment>
<dbReference type="InterPro" id="IPR036874">
    <property type="entry name" value="Carbonic_anhydrase_sf"/>
</dbReference>
<feature type="binding site" evidence="6">
    <location>
        <position position="163"/>
    </location>
    <ligand>
        <name>Zn(2+)</name>
        <dbReference type="ChEBI" id="CHEBI:29105"/>
    </ligand>
</feature>
<evidence type="ECO:0000313" key="10">
    <source>
        <dbReference type="Proteomes" id="UP000005104"/>
    </source>
</evidence>
<dbReference type="Proteomes" id="UP000005104">
    <property type="component" value="Chromosome"/>
</dbReference>
<comment type="catalytic activity">
    <reaction evidence="5 7">
        <text>hydrogencarbonate + H(+) = CO2 + H2O</text>
        <dbReference type="Rhea" id="RHEA:10748"/>
        <dbReference type="ChEBI" id="CHEBI:15377"/>
        <dbReference type="ChEBI" id="CHEBI:15378"/>
        <dbReference type="ChEBI" id="CHEBI:16526"/>
        <dbReference type="ChEBI" id="CHEBI:17544"/>
        <dbReference type="EC" id="4.2.1.1"/>
    </reaction>
</comment>